<keyword evidence="2" id="KW-0472">Membrane</keyword>
<reference evidence="3 4" key="1">
    <citation type="submission" date="2021-10" db="EMBL/GenBank/DDBJ databases">
        <title>Draft genome of Aestuariibacter halophilus JC2043.</title>
        <authorList>
            <person name="Emsley S.A."/>
            <person name="Pfannmuller K.M."/>
            <person name="Ushijima B."/>
            <person name="Saw J.H."/>
            <person name="Videau P."/>
        </authorList>
    </citation>
    <scope>NUCLEOTIDE SEQUENCE [LARGE SCALE GENOMIC DNA]</scope>
    <source>
        <strain evidence="3 4">JC2043</strain>
    </source>
</reference>
<dbReference type="RefSeq" id="WP_229161543.1">
    <property type="nucleotide sequence ID" value="NZ_JAJEWP010000004.1"/>
</dbReference>
<evidence type="ECO:0000313" key="4">
    <source>
        <dbReference type="Proteomes" id="UP001520878"/>
    </source>
</evidence>
<evidence type="ECO:0000256" key="1">
    <source>
        <dbReference type="SAM" id="MobiDB-lite"/>
    </source>
</evidence>
<evidence type="ECO:0000313" key="3">
    <source>
        <dbReference type="EMBL" id="MCC2617413.1"/>
    </source>
</evidence>
<dbReference type="EMBL" id="JAJEWP010000004">
    <property type="protein sequence ID" value="MCC2617413.1"/>
    <property type="molecule type" value="Genomic_DNA"/>
</dbReference>
<protein>
    <recommendedName>
        <fullName evidence="5">Energy transducer TonB</fullName>
    </recommendedName>
</protein>
<gene>
    <name evidence="3" type="ORF">LJ739_14265</name>
</gene>
<keyword evidence="2" id="KW-1133">Transmembrane helix</keyword>
<sequence>MTSNHRQAVMRHSQESEPRFNKSLWITLGFSAVLHLLLFWLLATSVTVKKPSPATVTPVISARLVTQPHDIAPPPPDPDNGNIEEQIAAPDPVPAPVEVSAQETAQQQTPSPDVAADTAPPAEPTAVSESPQPSATFAGSAVSEWTQRHVQQLQQQQQQGMAQREASDYRRTRISPTLRSSAPVLSPEQALRKATTVRANCESGAGKSVALLSGLMGGVVQCSEPPPIEGFIQHRLNKSNGTGLPEGPAHEPR</sequence>
<evidence type="ECO:0008006" key="5">
    <source>
        <dbReference type="Google" id="ProtNLM"/>
    </source>
</evidence>
<feature type="compositionally biased region" description="Low complexity" evidence="1">
    <location>
        <begin position="109"/>
        <end position="127"/>
    </location>
</feature>
<keyword evidence="2" id="KW-0812">Transmembrane</keyword>
<comment type="caution">
    <text evidence="3">The sequence shown here is derived from an EMBL/GenBank/DDBJ whole genome shotgun (WGS) entry which is preliminary data.</text>
</comment>
<name>A0ABS8GA90_9ALTE</name>
<keyword evidence="4" id="KW-1185">Reference proteome</keyword>
<accession>A0ABS8GA90</accession>
<organism evidence="3 4">
    <name type="scientific">Fluctibacter halophilus</name>
    <dbReference type="NCBI Taxonomy" id="226011"/>
    <lineage>
        <taxon>Bacteria</taxon>
        <taxon>Pseudomonadati</taxon>
        <taxon>Pseudomonadota</taxon>
        <taxon>Gammaproteobacteria</taxon>
        <taxon>Alteromonadales</taxon>
        <taxon>Alteromonadaceae</taxon>
        <taxon>Fluctibacter</taxon>
    </lineage>
</organism>
<evidence type="ECO:0000256" key="2">
    <source>
        <dbReference type="SAM" id="Phobius"/>
    </source>
</evidence>
<feature type="transmembrane region" description="Helical" evidence="2">
    <location>
        <begin position="24"/>
        <end position="43"/>
    </location>
</feature>
<dbReference type="Proteomes" id="UP001520878">
    <property type="component" value="Unassembled WGS sequence"/>
</dbReference>
<feature type="region of interest" description="Disordered" evidence="1">
    <location>
        <begin position="67"/>
        <end position="185"/>
    </location>
</feature>
<feature type="compositionally biased region" description="Polar residues" evidence="1">
    <location>
        <begin position="128"/>
        <end position="150"/>
    </location>
</feature>
<proteinExistence type="predicted"/>